<dbReference type="GO" id="GO:0051864">
    <property type="term" value="F:histone H3K36 demethylase activity"/>
    <property type="evidence" value="ECO:0007669"/>
    <property type="project" value="TreeGrafter"/>
</dbReference>
<dbReference type="Gene3D" id="2.60.120.650">
    <property type="entry name" value="Cupin"/>
    <property type="match status" value="1"/>
</dbReference>
<dbReference type="GO" id="GO:0016020">
    <property type="term" value="C:membrane"/>
    <property type="evidence" value="ECO:0007669"/>
    <property type="project" value="InterPro"/>
</dbReference>
<dbReference type="InterPro" id="IPR041667">
    <property type="entry name" value="Cupin_8"/>
</dbReference>
<evidence type="ECO:0000256" key="4">
    <source>
        <dbReference type="ARBA" id="ARBA00022853"/>
    </source>
</evidence>
<evidence type="ECO:0000256" key="11">
    <source>
        <dbReference type="ARBA" id="ARBA00023242"/>
    </source>
</evidence>
<evidence type="ECO:0000256" key="8">
    <source>
        <dbReference type="ARBA" id="ARBA00023015"/>
    </source>
</evidence>
<protein>
    <recommendedName>
        <fullName evidence="13">JmjC domain-containing protein 5</fullName>
    </recommendedName>
</protein>
<keyword evidence="4" id="KW-0156">Chromatin regulator</keyword>
<dbReference type="PANTHER" id="PTHR12461">
    <property type="entry name" value="HYPOXIA-INDUCIBLE FACTOR 1 ALPHA INHIBITOR-RELATED"/>
    <property type="match status" value="1"/>
</dbReference>
<keyword evidence="8" id="KW-0805">Transcription regulation</keyword>
<keyword evidence="5" id="KW-0223">Dioxygenase</keyword>
<dbReference type="Pfam" id="PF24472">
    <property type="entry name" value="ARM_KDM8_N"/>
    <property type="match status" value="1"/>
</dbReference>
<dbReference type="PANTHER" id="PTHR12461:SF106">
    <property type="entry name" value="BIFUNCTIONAL PEPTIDASE AND ARGINYL-HYDROXYLASE JMJD5"/>
    <property type="match status" value="1"/>
</dbReference>
<comment type="cofactor">
    <cofactor evidence="1">
        <name>Fe(2+)</name>
        <dbReference type="ChEBI" id="CHEBI:29033"/>
    </cofactor>
</comment>
<organism evidence="15">
    <name type="scientific">Eubosmina coregoni</name>
    <dbReference type="NCBI Taxonomy" id="186181"/>
    <lineage>
        <taxon>Eukaryota</taxon>
        <taxon>Metazoa</taxon>
        <taxon>Ecdysozoa</taxon>
        <taxon>Arthropoda</taxon>
        <taxon>Crustacea</taxon>
        <taxon>Branchiopoda</taxon>
        <taxon>Diplostraca</taxon>
        <taxon>Cladocera</taxon>
        <taxon>Anomopoda</taxon>
        <taxon>Bosminidae</taxon>
        <taxon>Eubosmina</taxon>
    </lineage>
</organism>
<evidence type="ECO:0000256" key="13">
    <source>
        <dbReference type="ARBA" id="ARBA00049800"/>
    </source>
</evidence>
<evidence type="ECO:0000256" key="12">
    <source>
        <dbReference type="ARBA" id="ARBA00023306"/>
    </source>
</evidence>
<evidence type="ECO:0000256" key="7">
    <source>
        <dbReference type="ARBA" id="ARBA00023004"/>
    </source>
</evidence>
<feature type="domain" description="JmjC" evidence="14">
    <location>
        <begin position="279"/>
        <end position="435"/>
    </location>
</feature>
<dbReference type="Pfam" id="PF13621">
    <property type="entry name" value="Cupin_8"/>
    <property type="match status" value="1"/>
</dbReference>
<keyword evidence="10" id="KW-0804">Transcription</keyword>
<keyword evidence="12" id="KW-0131">Cell cycle</keyword>
<dbReference type="EMBL" id="LR000251">
    <property type="protein sequence ID" value="SVE69870.1"/>
    <property type="molecule type" value="mRNA"/>
</dbReference>
<keyword evidence="7" id="KW-0408">Iron</keyword>
<evidence type="ECO:0000313" key="15">
    <source>
        <dbReference type="EMBL" id="SVE69870.1"/>
    </source>
</evidence>
<keyword evidence="11" id="KW-0539">Nucleus</keyword>
<keyword evidence="6" id="KW-0560">Oxidoreductase</keyword>
<dbReference type="GO" id="GO:0015276">
    <property type="term" value="F:ligand-gated monoatomic ion channel activity"/>
    <property type="evidence" value="ECO:0007669"/>
    <property type="project" value="InterPro"/>
</dbReference>
<keyword evidence="3" id="KW-0479">Metal-binding</keyword>
<evidence type="ECO:0000259" key="14">
    <source>
        <dbReference type="PROSITE" id="PS51184"/>
    </source>
</evidence>
<evidence type="ECO:0000256" key="9">
    <source>
        <dbReference type="ARBA" id="ARBA00023108"/>
    </source>
</evidence>
<dbReference type="PROSITE" id="PS51184">
    <property type="entry name" value="JMJC"/>
    <property type="match status" value="1"/>
</dbReference>
<dbReference type="AlphaFoldDB" id="A0A4Y7LLT6"/>
<evidence type="ECO:0000256" key="6">
    <source>
        <dbReference type="ARBA" id="ARBA00023002"/>
    </source>
</evidence>
<dbReference type="InterPro" id="IPR003347">
    <property type="entry name" value="JmjC_dom"/>
</dbReference>
<evidence type="ECO:0000256" key="5">
    <source>
        <dbReference type="ARBA" id="ARBA00022964"/>
    </source>
</evidence>
<dbReference type="GO" id="GO:0046872">
    <property type="term" value="F:metal ion binding"/>
    <property type="evidence" value="ECO:0007669"/>
    <property type="project" value="UniProtKB-KW"/>
</dbReference>
<dbReference type="SMART" id="SM00558">
    <property type="entry name" value="JmjC"/>
    <property type="match status" value="1"/>
</dbReference>
<reference evidence="15" key="1">
    <citation type="submission" date="2018-08" db="EMBL/GenBank/DDBJ databases">
        <authorList>
            <person name="Cornetti L."/>
        </authorList>
    </citation>
    <scope>NUCLEOTIDE SEQUENCE</scope>
    <source>
        <strain evidence="15">FI-BAL1-1</strain>
    </source>
</reference>
<gene>
    <name evidence="15" type="primary">EOG090X0844</name>
</gene>
<accession>A0A4Y7LLT6</accession>
<dbReference type="GO" id="GO:0005634">
    <property type="term" value="C:nucleus"/>
    <property type="evidence" value="ECO:0007669"/>
    <property type="project" value="UniProtKB-SubCell"/>
</dbReference>
<evidence type="ECO:0000256" key="1">
    <source>
        <dbReference type="ARBA" id="ARBA00001954"/>
    </source>
</evidence>
<dbReference type="SUPFAM" id="SSF51197">
    <property type="entry name" value="Clavaminate synthase-like"/>
    <property type="match status" value="1"/>
</dbReference>
<name>A0A4Y7LLT6_9CRUS</name>
<keyword evidence="9" id="KW-0090">Biological rhythms</keyword>
<dbReference type="GO" id="GO:0048511">
    <property type="term" value="P:rhythmic process"/>
    <property type="evidence" value="ECO:0007669"/>
    <property type="project" value="UniProtKB-KW"/>
</dbReference>
<comment type="subcellular location">
    <subcellularLocation>
        <location evidence="2">Nucleus</location>
    </subcellularLocation>
</comment>
<evidence type="ECO:0000256" key="3">
    <source>
        <dbReference type="ARBA" id="ARBA00022723"/>
    </source>
</evidence>
<dbReference type="FunFam" id="2.60.120.650:FF:000061">
    <property type="entry name" value="Glucosamine 6-phosphate N-acetyltransferase"/>
    <property type="match status" value="1"/>
</dbReference>
<evidence type="ECO:0000256" key="10">
    <source>
        <dbReference type="ARBA" id="ARBA00023163"/>
    </source>
</evidence>
<sequence length="538" mass="60883">MTDISSIFCLFPSSKSALSLDSLNLEKLTPSVVHLFNEVVEEFLKVQNNSSESKSEVEEINLLQFLNKIDSVLDYIWEQLHTGEWRNVDEAWRHLYSYSSIFKAFVCLKLISNGYGEVKQQLINAVTASDMGLIMGIPVLDGLLSNIADSINSKLWSLSESKKCRLEEAHHKEGEASMDQLPPQLDTSKLIEVIEMPSIEKFMSEIMNKKPAILSGVMDFWPAMNESRWSPDYLRKIAGFRTVPIEIGSKYTDDTWSQSLTTVNEFIDDFITKPSKTTGYLAQYQLFQQIPQLREDIIIPDYCYVGDGDEDAQVNAWFGPRGTISPLHFDPDHNFLSQVVGSKYIRLYSQEHTSLLYPHEGLLSNTSQVDVESPDMIDFPLFSTAPYLECIIEAGKMLYIPPKMWHYVRSLITLIMYLLDWFQLDKRNAVTDENSITGRKGQKARFAIIFDYVLATLLHQGRTGYSDSRKGLVARLVLGSWCLGSLILSTAYSSVLISFVTSPSAFPLIDSIDNLQNYPGIILKTDVAYDLVVDPSVI</sequence>
<evidence type="ECO:0000256" key="2">
    <source>
        <dbReference type="ARBA" id="ARBA00004123"/>
    </source>
</evidence>
<dbReference type="InterPro" id="IPR056520">
    <property type="entry name" value="ARM_KDM8_N"/>
</dbReference>
<proteinExistence type="evidence at transcript level"/>